<dbReference type="Pfam" id="PF00107">
    <property type="entry name" value="ADH_zinc_N"/>
    <property type="match status" value="1"/>
</dbReference>
<name>A0A4T0X282_9ASCO</name>
<keyword evidence="3 6" id="KW-0479">Metal-binding</keyword>
<dbReference type="PROSITE" id="PS00059">
    <property type="entry name" value="ADH_ZINC"/>
    <property type="match status" value="1"/>
</dbReference>
<dbReference type="GO" id="GO:0000721">
    <property type="term" value="F:(R,R)-butanediol dehydrogenase activity"/>
    <property type="evidence" value="ECO:0007669"/>
    <property type="project" value="TreeGrafter"/>
</dbReference>
<dbReference type="OrthoDB" id="5363962at2759"/>
<evidence type="ECO:0000256" key="1">
    <source>
        <dbReference type="ARBA" id="ARBA00001947"/>
    </source>
</evidence>
<dbReference type="InterPro" id="IPR011032">
    <property type="entry name" value="GroES-like_sf"/>
</dbReference>
<evidence type="ECO:0000313" key="9">
    <source>
        <dbReference type="EMBL" id="TID29271.1"/>
    </source>
</evidence>
<protein>
    <recommendedName>
        <fullName evidence="11">Enoyl reductase (ER) domain-containing protein</fullName>
    </recommendedName>
</protein>
<feature type="domain" description="Alcohol dehydrogenase-like C-terminal" evidence="7">
    <location>
        <begin position="202"/>
        <end position="332"/>
    </location>
</feature>
<accession>A0A4T0X282</accession>
<keyword evidence="4 6" id="KW-0862">Zinc</keyword>
<dbReference type="Gene3D" id="3.40.50.720">
    <property type="entry name" value="NAD(P)-binding Rossmann-like Domain"/>
    <property type="match status" value="1"/>
</dbReference>
<dbReference type="GO" id="GO:0005737">
    <property type="term" value="C:cytoplasm"/>
    <property type="evidence" value="ECO:0007669"/>
    <property type="project" value="TreeGrafter"/>
</dbReference>
<comment type="cofactor">
    <cofactor evidence="1 6">
        <name>Zn(2+)</name>
        <dbReference type="ChEBI" id="CHEBI:29105"/>
    </cofactor>
</comment>
<sequence>MKGLLYYGKEQLRYSEDIPEPQIKNPNDVKVKIAYCGICGTDLHEYLDGPIFFPKPNGGKSEISGKELPLCPGHEFSGVVQEIGSAVTTVKPGDRVVVEATSHCSDRERYKDDIVDKDLSFCVACQKNKPNCCKRLSFVGLGTDHGAFGQYVVYGEDHMIPIPDDLPLDLAALVEPLSVAWHAVNIANFKPGQDAVVLGGGPIGLCTILALKGHKAGRIVCSEPAAIRRNLAEKLGAEVFNPMDYDDPISELKNLLPETEGFTASFDCSGIQKTFDTSIDVLGPGGTAVNVAIWPNIPIQYVPMCLTYQEKFATGSMCYVTQDFREVIDAIASGLIDKDAMRTLITGKVEAKDAIEGGFMQLINHKETNVKILIAPNGLDM</sequence>
<keyword evidence="5" id="KW-0560">Oxidoreductase</keyword>
<dbReference type="GO" id="GO:0034079">
    <property type="term" value="P:butanediol biosynthetic process"/>
    <property type="evidence" value="ECO:0007669"/>
    <property type="project" value="TreeGrafter"/>
</dbReference>
<evidence type="ECO:0000256" key="4">
    <source>
        <dbReference type="ARBA" id="ARBA00022833"/>
    </source>
</evidence>
<dbReference type="EMBL" id="SELW01000326">
    <property type="protein sequence ID" value="TID29271.1"/>
    <property type="molecule type" value="Genomic_DNA"/>
</dbReference>
<dbReference type="Proteomes" id="UP000307173">
    <property type="component" value="Unassembled WGS sequence"/>
</dbReference>
<evidence type="ECO:0000313" key="10">
    <source>
        <dbReference type="Proteomes" id="UP000307173"/>
    </source>
</evidence>
<dbReference type="PANTHER" id="PTHR43161:SF23">
    <property type="entry name" value="(R,R)-BUTANEDIOL DEHYDROGENASE-RELATED"/>
    <property type="match status" value="1"/>
</dbReference>
<evidence type="ECO:0000256" key="3">
    <source>
        <dbReference type="ARBA" id="ARBA00022723"/>
    </source>
</evidence>
<evidence type="ECO:0000256" key="6">
    <source>
        <dbReference type="RuleBase" id="RU361277"/>
    </source>
</evidence>
<dbReference type="STRING" id="52247.A0A4T0X282"/>
<evidence type="ECO:0000256" key="2">
    <source>
        <dbReference type="ARBA" id="ARBA00008072"/>
    </source>
</evidence>
<dbReference type="InterPro" id="IPR013149">
    <property type="entry name" value="ADH-like_C"/>
</dbReference>
<dbReference type="CDD" id="cd08233">
    <property type="entry name" value="butanediol_DH_like"/>
    <property type="match status" value="1"/>
</dbReference>
<dbReference type="SUPFAM" id="SSF50129">
    <property type="entry name" value="GroES-like"/>
    <property type="match status" value="1"/>
</dbReference>
<dbReference type="AlphaFoldDB" id="A0A4T0X282"/>
<evidence type="ECO:0008006" key="11">
    <source>
        <dbReference type="Google" id="ProtNLM"/>
    </source>
</evidence>
<dbReference type="InterPro" id="IPR036291">
    <property type="entry name" value="NAD(P)-bd_dom_sf"/>
</dbReference>
<keyword evidence="10" id="KW-1185">Reference proteome</keyword>
<comment type="caution">
    <text evidence="9">The sequence shown here is derived from an EMBL/GenBank/DDBJ whole genome shotgun (WGS) entry which is preliminary data.</text>
</comment>
<comment type="similarity">
    <text evidence="2 6">Belongs to the zinc-containing alcohol dehydrogenase family.</text>
</comment>
<dbReference type="Pfam" id="PF08240">
    <property type="entry name" value="ADH_N"/>
    <property type="match status" value="1"/>
</dbReference>
<dbReference type="Gene3D" id="3.90.180.10">
    <property type="entry name" value="Medium-chain alcohol dehydrogenases, catalytic domain"/>
    <property type="match status" value="1"/>
</dbReference>
<dbReference type="InterPro" id="IPR002328">
    <property type="entry name" value="ADH_Zn_CS"/>
</dbReference>
<feature type="domain" description="Alcohol dehydrogenase-like N-terminal" evidence="8">
    <location>
        <begin position="26"/>
        <end position="164"/>
    </location>
</feature>
<dbReference type="PANTHER" id="PTHR43161">
    <property type="entry name" value="SORBITOL DEHYDROGENASE"/>
    <property type="match status" value="1"/>
</dbReference>
<dbReference type="GO" id="GO:0008270">
    <property type="term" value="F:zinc ion binding"/>
    <property type="evidence" value="ECO:0007669"/>
    <property type="project" value="InterPro"/>
</dbReference>
<dbReference type="SUPFAM" id="SSF51735">
    <property type="entry name" value="NAD(P)-binding Rossmann-fold domains"/>
    <property type="match status" value="1"/>
</dbReference>
<organism evidence="9 10">
    <name type="scientific">Pichia inconspicua</name>
    <dbReference type="NCBI Taxonomy" id="52247"/>
    <lineage>
        <taxon>Eukaryota</taxon>
        <taxon>Fungi</taxon>
        <taxon>Dikarya</taxon>
        <taxon>Ascomycota</taxon>
        <taxon>Saccharomycotina</taxon>
        <taxon>Pichiomycetes</taxon>
        <taxon>Pichiales</taxon>
        <taxon>Pichiaceae</taxon>
        <taxon>Pichia</taxon>
    </lineage>
</organism>
<proteinExistence type="inferred from homology"/>
<dbReference type="InterPro" id="IPR013154">
    <property type="entry name" value="ADH-like_N"/>
</dbReference>
<gene>
    <name evidence="9" type="ORF">CANINC_002067</name>
</gene>
<evidence type="ECO:0000259" key="7">
    <source>
        <dbReference type="Pfam" id="PF00107"/>
    </source>
</evidence>
<evidence type="ECO:0000256" key="5">
    <source>
        <dbReference type="ARBA" id="ARBA00023002"/>
    </source>
</evidence>
<evidence type="ECO:0000259" key="8">
    <source>
        <dbReference type="Pfam" id="PF08240"/>
    </source>
</evidence>
<reference evidence="9 10" key="1">
    <citation type="journal article" date="2019" name="Front. Genet.">
        <title>Whole-Genome Sequencing of the Opportunistic Yeast Pathogen Candida inconspicua Uncovers Its Hybrid Origin.</title>
        <authorList>
            <person name="Mixao V."/>
            <person name="Hansen A.P."/>
            <person name="Saus E."/>
            <person name="Boekhout T."/>
            <person name="Lass-Florl C."/>
            <person name="Gabaldon T."/>
        </authorList>
    </citation>
    <scope>NUCLEOTIDE SEQUENCE [LARGE SCALE GENOMIC DNA]</scope>
    <source>
        <strain evidence="9 10">CBS 180</strain>
    </source>
</reference>